<sequence length="549" mass="59109">MTPSEAANDALNATLAAVQPLMKRCMKLKEGDPESLTLSDDIARRVAKDLRMHAGDATSFSPQLLSCAAVIRQYSKGGTFECVPDWTSVSDNDPRIQSHPRFDKTVGYRSPSEIEVSTSFEPVNLPVSAVLSPTDTLTPQSTVLAVLLTASIADGDPITSPDTPPRPTSPPPKPADATSSADTSAPPATSFKHNLFVAGTQKKSAKVAPQVGKSKKRKAADDTDEAVTDTPELPPRSSKPRQQRKKKFRWDEDPENAPTGTVYAIPKKVSLPVAAKKDADPAVLDTSDAPDDKGFQDADTRPALWGQDSHIATPLQASHSAYDCHNILTIVQYSVRHHPRKCDKCRKLDIPCLVLPDKKFGCTRLACANCDQMKITCAIDGVGVRERLQAKTAVAASNPPKHSGTCILKSRAKTPGRSSRKTNLAPPPPSSSSSEQEGNEAEQQPTDVLPGNAPMAQLPTTSAADPVPQPEQDAQPAPANAMDAEPTARHILQSIQDLGRRLDLFATNERVEALEVRVASAETNFNQRLNALEQWLNISDARRRAMSAS</sequence>
<protein>
    <recommendedName>
        <fullName evidence="4">Zn(2)-C6 fungal-type domain-containing protein</fullName>
    </recommendedName>
</protein>
<feature type="compositionally biased region" description="Pro residues" evidence="1">
    <location>
        <begin position="162"/>
        <end position="174"/>
    </location>
</feature>
<evidence type="ECO:0000256" key="1">
    <source>
        <dbReference type="SAM" id="MobiDB-lite"/>
    </source>
</evidence>
<dbReference type="AlphaFoldDB" id="A0AAD4EFA4"/>
<accession>A0AAD4EFA4</accession>
<comment type="caution">
    <text evidence="2">The sequence shown here is derived from an EMBL/GenBank/DDBJ whole genome shotgun (WGS) entry which is preliminary data.</text>
</comment>
<dbReference type="GeneID" id="64660621"/>
<feature type="compositionally biased region" description="Low complexity" evidence="1">
    <location>
        <begin position="175"/>
        <end position="190"/>
    </location>
</feature>
<feature type="compositionally biased region" description="Basic residues" evidence="1">
    <location>
        <begin position="410"/>
        <end position="420"/>
    </location>
</feature>
<gene>
    <name evidence="2" type="ORF">F5891DRAFT_1183656</name>
</gene>
<reference evidence="2" key="1">
    <citation type="journal article" date="2020" name="New Phytol.">
        <title>Comparative genomics reveals dynamic genome evolution in host specialist ectomycorrhizal fungi.</title>
        <authorList>
            <person name="Lofgren L.A."/>
            <person name="Nguyen N.H."/>
            <person name="Vilgalys R."/>
            <person name="Ruytinx J."/>
            <person name="Liao H.L."/>
            <person name="Branco S."/>
            <person name="Kuo A."/>
            <person name="LaButti K."/>
            <person name="Lipzen A."/>
            <person name="Andreopoulos W."/>
            <person name="Pangilinan J."/>
            <person name="Riley R."/>
            <person name="Hundley H."/>
            <person name="Na H."/>
            <person name="Barry K."/>
            <person name="Grigoriev I.V."/>
            <person name="Stajich J.E."/>
            <person name="Kennedy P.G."/>
        </authorList>
    </citation>
    <scope>NUCLEOTIDE SEQUENCE</scope>
    <source>
        <strain evidence="2">FC203</strain>
    </source>
</reference>
<feature type="region of interest" description="Disordered" evidence="1">
    <location>
        <begin position="155"/>
        <end position="263"/>
    </location>
</feature>
<keyword evidence="3" id="KW-1185">Reference proteome</keyword>
<feature type="region of interest" description="Disordered" evidence="1">
    <location>
        <begin position="278"/>
        <end position="297"/>
    </location>
</feature>
<feature type="compositionally biased region" description="Basic residues" evidence="1">
    <location>
        <begin position="238"/>
        <end position="248"/>
    </location>
</feature>
<name>A0AAD4EFA4_9AGAM</name>
<dbReference type="RefSeq" id="XP_041230572.1">
    <property type="nucleotide sequence ID" value="XM_041366323.1"/>
</dbReference>
<evidence type="ECO:0008006" key="4">
    <source>
        <dbReference type="Google" id="ProtNLM"/>
    </source>
</evidence>
<organism evidence="2 3">
    <name type="scientific">Suillus fuscotomentosus</name>
    <dbReference type="NCBI Taxonomy" id="1912939"/>
    <lineage>
        <taxon>Eukaryota</taxon>
        <taxon>Fungi</taxon>
        <taxon>Dikarya</taxon>
        <taxon>Basidiomycota</taxon>
        <taxon>Agaricomycotina</taxon>
        <taxon>Agaricomycetes</taxon>
        <taxon>Agaricomycetidae</taxon>
        <taxon>Boletales</taxon>
        <taxon>Suillineae</taxon>
        <taxon>Suillaceae</taxon>
        <taxon>Suillus</taxon>
    </lineage>
</organism>
<proteinExistence type="predicted"/>
<feature type="compositionally biased region" description="Low complexity" evidence="1">
    <location>
        <begin position="463"/>
        <end position="479"/>
    </location>
</feature>
<dbReference type="Proteomes" id="UP001195769">
    <property type="component" value="Unassembled WGS sequence"/>
</dbReference>
<feature type="region of interest" description="Disordered" evidence="1">
    <location>
        <begin position="392"/>
        <end position="483"/>
    </location>
</feature>
<evidence type="ECO:0000313" key="3">
    <source>
        <dbReference type="Proteomes" id="UP001195769"/>
    </source>
</evidence>
<dbReference type="EMBL" id="JABBWK010000008">
    <property type="protein sequence ID" value="KAG1904997.1"/>
    <property type="molecule type" value="Genomic_DNA"/>
</dbReference>
<evidence type="ECO:0000313" key="2">
    <source>
        <dbReference type="EMBL" id="KAG1904997.1"/>
    </source>
</evidence>